<accession>X1EX52</accession>
<feature type="transmembrane region" description="Helical" evidence="1">
    <location>
        <begin position="24"/>
        <end position="46"/>
    </location>
</feature>
<keyword evidence="1" id="KW-1133">Transmembrane helix</keyword>
<protein>
    <recommendedName>
        <fullName evidence="3">Polysaccharide biosynthesis protein C-terminal domain-containing protein</fullName>
    </recommendedName>
</protein>
<dbReference type="AlphaFoldDB" id="X1EX52"/>
<evidence type="ECO:0000313" key="2">
    <source>
        <dbReference type="EMBL" id="GAH13198.1"/>
    </source>
</evidence>
<keyword evidence="1" id="KW-0472">Membrane</keyword>
<feature type="transmembrane region" description="Helical" evidence="1">
    <location>
        <begin position="91"/>
        <end position="115"/>
    </location>
</feature>
<evidence type="ECO:0000256" key="1">
    <source>
        <dbReference type="SAM" id="Phobius"/>
    </source>
</evidence>
<reference evidence="2" key="1">
    <citation type="journal article" date="2014" name="Front. Microbiol.">
        <title>High frequency of phylogenetically diverse reductive dehalogenase-homologous genes in deep subseafloor sedimentary metagenomes.</title>
        <authorList>
            <person name="Kawai M."/>
            <person name="Futagami T."/>
            <person name="Toyoda A."/>
            <person name="Takaki Y."/>
            <person name="Nishi S."/>
            <person name="Hori S."/>
            <person name="Arai W."/>
            <person name="Tsubouchi T."/>
            <person name="Morono Y."/>
            <person name="Uchiyama I."/>
            <person name="Ito T."/>
            <person name="Fujiyama A."/>
            <person name="Inagaki F."/>
            <person name="Takami H."/>
        </authorList>
    </citation>
    <scope>NUCLEOTIDE SEQUENCE</scope>
    <source>
        <strain evidence="2">Expedition CK06-06</strain>
    </source>
</reference>
<feature type="transmembrane region" description="Helical" evidence="1">
    <location>
        <begin position="58"/>
        <end position="79"/>
    </location>
</feature>
<comment type="caution">
    <text evidence="2">The sequence shown here is derived from an EMBL/GenBank/DDBJ whole genome shotgun (WGS) entry which is preliminary data.</text>
</comment>
<feature type="non-terminal residue" evidence="2">
    <location>
        <position position="184"/>
    </location>
</feature>
<keyword evidence="1" id="KW-0812">Transmembrane</keyword>
<organism evidence="2">
    <name type="scientific">marine sediment metagenome</name>
    <dbReference type="NCBI Taxonomy" id="412755"/>
    <lineage>
        <taxon>unclassified sequences</taxon>
        <taxon>metagenomes</taxon>
        <taxon>ecological metagenomes</taxon>
    </lineage>
</organism>
<proteinExistence type="predicted"/>
<dbReference type="EMBL" id="BART01035312">
    <property type="protein sequence ID" value="GAH13198.1"/>
    <property type="molecule type" value="Genomic_DNA"/>
</dbReference>
<evidence type="ECO:0008006" key="3">
    <source>
        <dbReference type="Google" id="ProtNLM"/>
    </source>
</evidence>
<gene>
    <name evidence="2" type="ORF">S01H4_60036</name>
</gene>
<name>X1EX52_9ZZZZ</name>
<feature type="transmembrane region" description="Helical" evidence="1">
    <location>
        <begin position="135"/>
        <end position="152"/>
    </location>
</feature>
<sequence>MTEQGMAKDRYSLNVVAVSISRTLSLIGGLVSSTILFRAILISWTYNDYATIKVLTNAASILSLILLMGLPSTLSRVVAEFSNDKEKLGQSITISIVFVTFTFIATFILVTVFGMQSLLLRDEILGSISNAELQIYWLLAVALLMPDAYLKLGKSAFKGVQQLRRSLYVDIVSRSMPSSRRISS</sequence>